<dbReference type="InterPro" id="IPR014026">
    <property type="entry name" value="UDP-Glc/GDP-Man_DH_dimer"/>
</dbReference>
<keyword evidence="4" id="KW-0812">Transmembrane</keyword>
<dbReference type="InterPro" id="IPR017476">
    <property type="entry name" value="UDP-Glc/GDP-Man"/>
</dbReference>
<dbReference type="Pfam" id="PF03720">
    <property type="entry name" value="UDPG_MGDP_dh_C"/>
    <property type="match status" value="1"/>
</dbReference>
<feature type="transmembrane region" description="Helical" evidence="4">
    <location>
        <begin position="12"/>
        <end position="32"/>
    </location>
</feature>
<keyword evidence="7" id="KW-1185">Reference proteome</keyword>
<keyword evidence="2" id="KW-0520">NAD</keyword>
<dbReference type="PIRSF" id="PIRSF500136">
    <property type="entry name" value="UDP_ManNAc_DH"/>
    <property type="match status" value="1"/>
</dbReference>
<dbReference type="GO" id="GO:0016628">
    <property type="term" value="F:oxidoreductase activity, acting on the CH-CH group of donors, NAD or NADP as acceptor"/>
    <property type="evidence" value="ECO:0007669"/>
    <property type="project" value="InterPro"/>
</dbReference>
<dbReference type="PANTHER" id="PTHR43491">
    <property type="entry name" value="UDP-N-ACETYL-D-MANNOSAMINE DEHYDROGENASE"/>
    <property type="match status" value="1"/>
</dbReference>
<feature type="domain" description="UDP-glucose/GDP-mannose dehydrogenase C-terminal" evidence="5">
    <location>
        <begin position="322"/>
        <end position="417"/>
    </location>
</feature>
<dbReference type="GO" id="GO:0016616">
    <property type="term" value="F:oxidoreductase activity, acting on the CH-OH group of donors, NAD or NADP as acceptor"/>
    <property type="evidence" value="ECO:0007669"/>
    <property type="project" value="InterPro"/>
</dbReference>
<dbReference type="InterPro" id="IPR001732">
    <property type="entry name" value="UDP-Glc/GDP-Man_DH_N"/>
</dbReference>
<dbReference type="Gene3D" id="3.40.50.720">
    <property type="entry name" value="NAD(P)-binding Rossmann-like Domain"/>
    <property type="match status" value="2"/>
</dbReference>
<keyword evidence="4" id="KW-0472">Membrane</keyword>
<proteinExistence type="inferred from homology"/>
<reference evidence="6" key="1">
    <citation type="journal article" date="2014" name="Int. J. Syst. Evol. Microbiol.">
        <title>Complete genome sequence of Corynebacterium casei LMG S-19264T (=DSM 44701T), isolated from a smear-ripened cheese.</title>
        <authorList>
            <consortium name="US DOE Joint Genome Institute (JGI-PGF)"/>
            <person name="Walter F."/>
            <person name="Albersmeier A."/>
            <person name="Kalinowski J."/>
            <person name="Ruckert C."/>
        </authorList>
    </citation>
    <scope>NUCLEOTIDE SEQUENCE</scope>
    <source>
        <strain evidence="6">JCM 18487</strain>
    </source>
</reference>
<evidence type="ECO:0000256" key="4">
    <source>
        <dbReference type="SAM" id="Phobius"/>
    </source>
</evidence>
<gene>
    <name evidence="6" type="ORF">GCM10010885_14580</name>
</gene>
<keyword evidence="4" id="KW-1133">Transmembrane helix</keyword>
<dbReference type="AlphaFoldDB" id="A0A917NJZ1"/>
<dbReference type="Proteomes" id="UP000637695">
    <property type="component" value="Unassembled WGS sequence"/>
</dbReference>
<dbReference type="SUPFAM" id="SSF52413">
    <property type="entry name" value="UDP-glucose/GDP-mannose dehydrogenase C-terminal domain"/>
    <property type="match status" value="1"/>
</dbReference>
<comment type="caution">
    <text evidence="6">The sequence shown here is derived from an EMBL/GenBank/DDBJ whole genome shotgun (WGS) entry which is preliminary data.</text>
</comment>
<dbReference type="GO" id="GO:0051287">
    <property type="term" value="F:NAD binding"/>
    <property type="evidence" value="ECO:0007669"/>
    <property type="project" value="InterPro"/>
</dbReference>
<dbReference type="InterPro" id="IPR036291">
    <property type="entry name" value="NAD(P)-bd_dom_sf"/>
</dbReference>
<dbReference type="InterPro" id="IPR036220">
    <property type="entry name" value="UDP-Glc/GDP-Man_DH_C_sf"/>
</dbReference>
<evidence type="ECO:0000313" key="7">
    <source>
        <dbReference type="Proteomes" id="UP000637695"/>
    </source>
</evidence>
<dbReference type="GO" id="GO:0000271">
    <property type="term" value="P:polysaccharide biosynthetic process"/>
    <property type="evidence" value="ECO:0007669"/>
    <property type="project" value="InterPro"/>
</dbReference>
<dbReference type="InterPro" id="IPR028359">
    <property type="entry name" value="UDP_ManNAc/GlcNAc_DH"/>
</dbReference>
<evidence type="ECO:0000313" key="6">
    <source>
        <dbReference type="EMBL" id="GGJ06529.1"/>
    </source>
</evidence>
<comment type="similarity">
    <text evidence="3">Belongs to the UDP-glucose/GDP-mannose dehydrogenase family.</text>
</comment>
<organism evidence="6 7">
    <name type="scientific">Alicyclobacillus cellulosilyticus</name>
    <dbReference type="NCBI Taxonomy" id="1003997"/>
    <lineage>
        <taxon>Bacteria</taxon>
        <taxon>Bacillati</taxon>
        <taxon>Bacillota</taxon>
        <taxon>Bacilli</taxon>
        <taxon>Bacillales</taxon>
        <taxon>Alicyclobacillaceae</taxon>
        <taxon>Alicyclobacillus</taxon>
    </lineage>
</organism>
<accession>A0A917NJZ1</accession>
<evidence type="ECO:0000259" key="5">
    <source>
        <dbReference type="SMART" id="SM00984"/>
    </source>
</evidence>
<dbReference type="Pfam" id="PF00984">
    <property type="entry name" value="UDPG_MGDP_dh"/>
    <property type="match status" value="1"/>
</dbReference>
<dbReference type="InterPro" id="IPR008927">
    <property type="entry name" value="6-PGluconate_DH-like_C_sf"/>
</dbReference>
<dbReference type="EMBL" id="BMOY01000020">
    <property type="protein sequence ID" value="GGJ06529.1"/>
    <property type="molecule type" value="Genomic_DNA"/>
</dbReference>
<evidence type="ECO:0000256" key="3">
    <source>
        <dbReference type="PIRNR" id="PIRNR000124"/>
    </source>
</evidence>
<dbReference type="InterPro" id="IPR014027">
    <property type="entry name" value="UDP-Glc/GDP-Man_DH_C"/>
</dbReference>
<reference evidence="6" key="2">
    <citation type="submission" date="2020-09" db="EMBL/GenBank/DDBJ databases">
        <authorList>
            <person name="Sun Q."/>
            <person name="Ohkuma M."/>
        </authorList>
    </citation>
    <scope>NUCLEOTIDE SEQUENCE</scope>
    <source>
        <strain evidence="6">JCM 18487</strain>
    </source>
</reference>
<evidence type="ECO:0000256" key="1">
    <source>
        <dbReference type="ARBA" id="ARBA00023002"/>
    </source>
</evidence>
<dbReference type="SMART" id="SM00984">
    <property type="entry name" value="UDPG_MGDP_dh_C"/>
    <property type="match status" value="1"/>
</dbReference>
<dbReference type="SUPFAM" id="SSF51735">
    <property type="entry name" value="NAD(P)-binding Rossmann-fold domains"/>
    <property type="match status" value="1"/>
</dbReference>
<dbReference type="NCBIfam" id="TIGR03026">
    <property type="entry name" value="NDP-sugDHase"/>
    <property type="match status" value="1"/>
</dbReference>
<keyword evidence="1" id="KW-0560">Oxidoreductase</keyword>
<dbReference type="SUPFAM" id="SSF48179">
    <property type="entry name" value="6-phosphogluconate dehydrogenase C-terminal domain-like"/>
    <property type="match status" value="1"/>
</dbReference>
<name>A0A917NJZ1_9BACL</name>
<dbReference type="RefSeq" id="WP_229776611.1">
    <property type="nucleotide sequence ID" value="NZ_BMOY01000020.1"/>
</dbReference>
<sequence>MRDDEPQRPSQPTHVCVMGLGFVGLPLAIHFWRSGLCVTGIDTDRDKLDRLRQGKSYLCDVADADIARMRSSGRFACTEDAGAAAAADAILVCVPTPLREDGEPDLRFILQACASLQPHVRPGQLVVLESSTFPGTTDEWVVPILEATGMKADVDFYVAYSPERMDPGSHVQLARIPKLVGGVGPASLRKAVALYAQAFTTVVPVSSARVAEMAKLLENTQRFLNISLMNELAMVCHRAGIDVWEVIRAAATKPYGFSVYLPGPGAGGHCIPVDPVYLEWFAAQQGLPLRAVRWAREVNARMPRYVAERAWAAANKDMPRVLLCGVTYKRDVNDTRESAALRVMEELLRMGAKVAYTDPYVPHVAVAGRRFESVALTEDEVQAHDIVVILTDHACIDYRWLADQSRLVLDTRGVYQGADHPRVVRL</sequence>
<protein>
    <submittedName>
        <fullName evidence="6">UDP-N-acetyl-D-glucosamine dehydrogenase</fullName>
    </submittedName>
</protein>
<dbReference type="Pfam" id="PF03721">
    <property type="entry name" value="UDPG_MGDP_dh_N"/>
    <property type="match status" value="1"/>
</dbReference>
<dbReference type="PIRSF" id="PIRSF000124">
    <property type="entry name" value="UDPglc_GDPman_dh"/>
    <property type="match status" value="1"/>
</dbReference>
<evidence type="ECO:0000256" key="2">
    <source>
        <dbReference type="ARBA" id="ARBA00023027"/>
    </source>
</evidence>
<dbReference type="PANTHER" id="PTHR43491:SF1">
    <property type="entry name" value="UDP-N-ACETYL-D-MANNOSAMINE DEHYDROGENASE"/>
    <property type="match status" value="1"/>
</dbReference>